<protein>
    <submittedName>
        <fullName evidence="2">Uncharacterized protein</fullName>
    </submittedName>
</protein>
<name>A0A125BC93_THIDE</name>
<gene>
    <name evidence="2" type="ORF">ABW22_11315</name>
</gene>
<feature type="compositionally biased region" description="Low complexity" evidence="1">
    <location>
        <begin position="69"/>
        <end position="81"/>
    </location>
</feature>
<proteinExistence type="predicted"/>
<organism evidence="2 3">
    <name type="scientific">Thiobacillus denitrificans</name>
    <dbReference type="NCBI Taxonomy" id="36861"/>
    <lineage>
        <taxon>Bacteria</taxon>
        <taxon>Pseudomonadati</taxon>
        <taxon>Pseudomonadota</taxon>
        <taxon>Betaproteobacteria</taxon>
        <taxon>Nitrosomonadales</taxon>
        <taxon>Thiobacillaceae</taxon>
        <taxon>Thiobacillus</taxon>
    </lineage>
</organism>
<dbReference type="EMBL" id="LDUG01000032">
    <property type="protein sequence ID" value="KVW94804.1"/>
    <property type="molecule type" value="Genomic_DNA"/>
</dbReference>
<evidence type="ECO:0000256" key="1">
    <source>
        <dbReference type="SAM" id="MobiDB-lite"/>
    </source>
</evidence>
<dbReference type="AlphaFoldDB" id="A0A125BC93"/>
<keyword evidence="3" id="KW-1185">Reference proteome</keyword>
<evidence type="ECO:0000313" key="3">
    <source>
        <dbReference type="Proteomes" id="UP000064243"/>
    </source>
</evidence>
<evidence type="ECO:0000313" key="2">
    <source>
        <dbReference type="EMBL" id="KVW94804.1"/>
    </source>
</evidence>
<comment type="caution">
    <text evidence="2">The sequence shown here is derived from an EMBL/GenBank/DDBJ whole genome shotgun (WGS) entry which is preliminary data.</text>
</comment>
<accession>A0A125BC93</accession>
<reference evidence="2 3" key="1">
    <citation type="journal article" date="2015" name="Appl. Environ. Microbiol.">
        <title>Aerobic and Anaerobic Thiosulfate Oxidation by a Cold-Adapted, Subglacial Chemoautotroph.</title>
        <authorList>
            <person name="Harrold Z.R."/>
            <person name="Skidmore M.L."/>
            <person name="Hamilton T.L."/>
            <person name="Desch L."/>
            <person name="Amada K."/>
            <person name="van Gelder W."/>
            <person name="Glover K."/>
            <person name="Roden E.E."/>
            <person name="Boyd E.S."/>
        </authorList>
    </citation>
    <scope>NUCLEOTIDE SEQUENCE [LARGE SCALE GENOMIC DNA]</scope>
    <source>
        <strain evidence="2 3">RG</strain>
    </source>
</reference>
<sequence>MCELPALIRIAVDQVVVDRHGGLEQRRLQVRHGRQFFGKLAHDVVERLDQPRQQVELAHGRSHQKRQQHGAQTQGEAGAQGNLKLDI</sequence>
<dbReference type="Proteomes" id="UP000064243">
    <property type="component" value="Unassembled WGS sequence"/>
</dbReference>
<feature type="region of interest" description="Disordered" evidence="1">
    <location>
        <begin position="51"/>
        <end position="87"/>
    </location>
</feature>